<accession>A0ACB9KKJ1</accession>
<evidence type="ECO:0000313" key="2">
    <source>
        <dbReference type="Proteomes" id="UP000828941"/>
    </source>
</evidence>
<reference evidence="1 2" key="1">
    <citation type="journal article" date="2022" name="DNA Res.">
        <title>Chromosomal-level genome assembly of the orchid tree Bauhinia variegata (Leguminosae; Cercidoideae) supports the allotetraploid origin hypothesis of Bauhinia.</title>
        <authorList>
            <person name="Zhong Y."/>
            <person name="Chen Y."/>
            <person name="Zheng D."/>
            <person name="Pang J."/>
            <person name="Liu Y."/>
            <person name="Luo S."/>
            <person name="Meng S."/>
            <person name="Qian L."/>
            <person name="Wei D."/>
            <person name="Dai S."/>
            <person name="Zhou R."/>
        </authorList>
    </citation>
    <scope>NUCLEOTIDE SEQUENCE [LARGE SCALE GENOMIC DNA]</scope>
    <source>
        <strain evidence="1">BV-YZ2020</strain>
    </source>
</reference>
<comment type="caution">
    <text evidence="1">The sequence shown here is derived from an EMBL/GenBank/DDBJ whole genome shotgun (WGS) entry which is preliminary data.</text>
</comment>
<name>A0ACB9KKJ1_BAUVA</name>
<proteinExistence type="predicted"/>
<dbReference type="EMBL" id="CM039439">
    <property type="protein sequence ID" value="KAI4297728.1"/>
    <property type="molecule type" value="Genomic_DNA"/>
</dbReference>
<dbReference type="Proteomes" id="UP000828941">
    <property type="component" value="Chromosome 14"/>
</dbReference>
<sequence>MERKGRKVKMKMRPLPSKSLQPNYLEKTNPINFCVTLSNDFFSNFMFQALDTFNAAIVSPVYYVMFTTLTIIASAIMFEDWSGQDMRSIASEICGFITVLSGTTLLHATRDQEQADMQGRLLLIRMLGSYPFVTILVLLSIGTKSEVKFYFRYRTLTWYIGDDSTKGPEDEH</sequence>
<keyword evidence="2" id="KW-1185">Reference proteome</keyword>
<organism evidence="1 2">
    <name type="scientific">Bauhinia variegata</name>
    <name type="common">Purple orchid tree</name>
    <name type="synonym">Phanera variegata</name>
    <dbReference type="NCBI Taxonomy" id="167791"/>
    <lineage>
        <taxon>Eukaryota</taxon>
        <taxon>Viridiplantae</taxon>
        <taxon>Streptophyta</taxon>
        <taxon>Embryophyta</taxon>
        <taxon>Tracheophyta</taxon>
        <taxon>Spermatophyta</taxon>
        <taxon>Magnoliopsida</taxon>
        <taxon>eudicotyledons</taxon>
        <taxon>Gunneridae</taxon>
        <taxon>Pentapetalae</taxon>
        <taxon>rosids</taxon>
        <taxon>fabids</taxon>
        <taxon>Fabales</taxon>
        <taxon>Fabaceae</taxon>
        <taxon>Cercidoideae</taxon>
        <taxon>Cercideae</taxon>
        <taxon>Bauhiniinae</taxon>
        <taxon>Bauhinia</taxon>
    </lineage>
</organism>
<protein>
    <submittedName>
        <fullName evidence="1">Uncharacterized protein</fullName>
    </submittedName>
</protein>
<evidence type="ECO:0000313" key="1">
    <source>
        <dbReference type="EMBL" id="KAI4297728.1"/>
    </source>
</evidence>
<gene>
    <name evidence="1" type="ORF">L6164_037601</name>
</gene>